<dbReference type="RefSeq" id="WP_272087891.1">
    <property type="nucleotide sequence ID" value="NZ_JAQNDL010000002.1"/>
</dbReference>
<evidence type="ECO:0000256" key="2">
    <source>
        <dbReference type="ARBA" id="ARBA00022723"/>
    </source>
</evidence>
<proteinExistence type="inferred from homology"/>
<evidence type="ECO:0000256" key="3">
    <source>
        <dbReference type="ARBA" id="ARBA00023235"/>
    </source>
</evidence>
<dbReference type="Pfam" id="PF13378">
    <property type="entry name" value="MR_MLE_C"/>
    <property type="match status" value="1"/>
</dbReference>
<dbReference type="Pfam" id="PF02746">
    <property type="entry name" value="MR_MLE_N"/>
    <property type="match status" value="1"/>
</dbReference>
<keyword evidence="2" id="KW-0479">Metal-binding</keyword>
<dbReference type="InterPro" id="IPR013341">
    <property type="entry name" value="Mandelate_racemase_N_dom"/>
</dbReference>
<keyword evidence="6" id="KW-1185">Reference proteome</keyword>
<dbReference type="InterPro" id="IPR029065">
    <property type="entry name" value="Enolase_C-like"/>
</dbReference>
<dbReference type="InterPro" id="IPR029017">
    <property type="entry name" value="Enolase-like_N"/>
</dbReference>
<sequence length="384" mass="39503">MDLRAALVTLRLRHPFGLSRGTVSELPSLLVRLDPEGPGCRLPEGPDRRGLGEASPVRYLGQSAAAAAPLAAAIAAELAPAILLDPRAIAAAGARMRELAPDHSAARCAVDTALWDAAARAADRPLPDLLADPDVLDRAGLERHVLSATSGATVTSYTIALDELDAMAARAAAAAHLPVLKIKLGKGRDFDRAALRAVAAAAPRARLRIDANGGWTADDVRALLPLLVDLGVEQLEQPLPAGRPDLLAALARDIPLPIYADEDVQGPGDVAALRGRVAGINVKLMKCGGISPALATIAAAREAGLRVLVGCMIETRVGLAAGAALARLADEADLDAHMLTRDDPMPPGSQVRLAPELPRLCGPGLGVPPGALPTDGDLGPARVA</sequence>
<organism evidence="5 6">
    <name type="scientific">Nannocystis bainbridge</name>
    <dbReference type="NCBI Taxonomy" id="2995303"/>
    <lineage>
        <taxon>Bacteria</taxon>
        <taxon>Pseudomonadati</taxon>
        <taxon>Myxococcota</taxon>
        <taxon>Polyangia</taxon>
        <taxon>Nannocystales</taxon>
        <taxon>Nannocystaceae</taxon>
        <taxon>Nannocystis</taxon>
    </lineage>
</organism>
<dbReference type="Gene3D" id="3.30.390.10">
    <property type="entry name" value="Enolase-like, N-terminal domain"/>
    <property type="match status" value="1"/>
</dbReference>
<dbReference type="EMBL" id="JAQNDL010000002">
    <property type="protein sequence ID" value="MDC0719380.1"/>
    <property type="molecule type" value="Genomic_DNA"/>
</dbReference>
<dbReference type="SFLD" id="SFLDG00180">
    <property type="entry name" value="muconate_cycloisomerase"/>
    <property type="match status" value="1"/>
</dbReference>
<dbReference type="SUPFAM" id="SSF51604">
    <property type="entry name" value="Enolase C-terminal domain-like"/>
    <property type="match status" value="1"/>
</dbReference>
<feature type="domain" description="Mandelate racemase/muconate lactonizing enzyme C-terminal" evidence="4">
    <location>
        <begin position="161"/>
        <end position="257"/>
    </location>
</feature>
<dbReference type="SMART" id="SM00922">
    <property type="entry name" value="MR_MLE"/>
    <property type="match status" value="1"/>
</dbReference>
<comment type="similarity">
    <text evidence="1">Belongs to the mandelate racemase/muconate lactonizing enzyme family.</text>
</comment>
<dbReference type="SUPFAM" id="SSF54826">
    <property type="entry name" value="Enolase N-terminal domain-like"/>
    <property type="match status" value="1"/>
</dbReference>
<protein>
    <submittedName>
        <fullName evidence="5">Enolase C-terminal domain-like protein</fullName>
    </submittedName>
</protein>
<name>A0ABT5E0H3_9BACT</name>
<evidence type="ECO:0000256" key="1">
    <source>
        <dbReference type="ARBA" id="ARBA00008031"/>
    </source>
</evidence>
<dbReference type="SFLD" id="SFLDS00001">
    <property type="entry name" value="Enolase"/>
    <property type="match status" value="1"/>
</dbReference>
<accession>A0ABT5E0H3</accession>
<dbReference type="InterPro" id="IPR013342">
    <property type="entry name" value="Mandelate_racemase_C"/>
</dbReference>
<dbReference type="Proteomes" id="UP001221686">
    <property type="component" value="Unassembled WGS sequence"/>
</dbReference>
<evidence type="ECO:0000313" key="6">
    <source>
        <dbReference type="Proteomes" id="UP001221686"/>
    </source>
</evidence>
<reference evidence="5 6" key="1">
    <citation type="submission" date="2022-11" db="EMBL/GenBank/DDBJ databases">
        <title>Minimal conservation of predation-associated metabolite biosynthetic gene clusters underscores biosynthetic potential of Myxococcota including descriptions for ten novel species: Archangium lansinium sp. nov., Myxococcus landrumus sp. nov., Nannocystis bai.</title>
        <authorList>
            <person name="Ahearne A."/>
            <person name="Stevens C."/>
            <person name="Dowd S."/>
        </authorList>
    </citation>
    <scope>NUCLEOTIDE SEQUENCE [LARGE SCALE GENOMIC DNA]</scope>
    <source>
        <strain evidence="5 6">BB15-2</strain>
    </source>
</reference>
<evidence type="ECO:0000259" key="4">
    <source>
        <dbReference type="SMART" id="SM00922"/>
    </source>
</evidence>
<evidence type="ECO:0000313" key="5">
    <source>
        <dbReference type="EMBL" id="MDC0719380.1"/>
    </source>
</evidence>
<comment type="caution">
    <text evidence="5">The sequence shown here is derived from an EMBL/GenBank/DDBJ whole genome shotgun (WGS) entry which is preliminary data.</text>
</comment>
<gene>
    <name evidence="5" type="ORF">POL25_20915</name>
</gene>
<keyword evidence="3" id="KW-0413">Isomerase</keyword>
<dbReference type="InterPro" id="IPR036849">
    <property type="entry name" value="Enolase-like_C_sf"/>
</dbReference>
<dbReference type="PANTHER" id="PTHR48073">
    <property type="entry name" value="O-SUCCINYLBENZOATE SYNTHASE-RELATED"/>
    <property type="match status" value="1"/>
</dbReference>
<dbReference type="PANTHER" id="PTHR48073:SF2">
    <property type="entry name" value="O-SUCCINYLBENZOATE SYNTHASE"/>
    <property type="match status" value="1"/>
</dbReference>
<dbReference type="Gene3D" id="3.20.20.120">
    <property type="entry name" value="Enolase-like C-terminal domain"/>
    <property type="match status" value="1"/>
</dbReference>